<sequence>MKPKQLLKSLVCILLFFFTANAFGQEEQGITNTKKIIYFGSSVPKGEGATNQHGYTSIFTDILQKRSSASDTQWETVNISIGGDNTVKVLKRYEKDLLPQKGHYVVFALALGNEGIHEHGKPVFDQFEKNMKILIEKARSDGYVPVVTNSYTRNDYNEHDYQFIKQMNLLIHRWDVRSINLLGAIDDLAGHWMDGYWADGAHPNDSGHLEMAYTIVPSLFDALEAGKPLPVRVKGSYLPMKNRGQKTKLLTFTPENIVHSFTTSISFKANKAGQILTFESGGPNNHNGSGTVKINNRGDITYSSPRANTIQGAVVNDDQWHTLTLTHYYAKGITLLYIDSMLQGTVHEKLAPLEIQIGGSKIPKRVAYKDWLFYRSGMNQDEINQIADGPLLKSSLELYAPLDEKNAEAPYVNLAQSLNTIAHQ</sequence>
<dbReference type="InterPro" id="IPR013320">
    <property type="entry name" value="ConA-like_dom_sf"/>
</dbReference>
<gene>
    <name evidence="3" type="ORF">WKR92_08625</name>
</gene>
<evidence type="ECO:0000259" key="2">
    <source>
        <dbReference type="Pfam" id="PF13472"/>
    </source>
</evidence>
<evidence type="ECO:0000313" key="3">
    <source>
        <dbReference type="EMBL" id="MFB5945896.1"/>
    </source>
</evidence>
<name>A0ABV5CEC1_9SPHI</name>
<dbReference type="PANTHER" id="PTHR30383">
    <property type="entry name" value="THIOESTERASE 1/PROTEASE 1/LYSOPHOSPHOLIPASE L1"/>
    <property type="match status" value="1"/>
</dbReference>
<feature type="chain" id="PRO_5045533262" evidence="1">
    <location>
        <begin position="25"/>
        <end position="424"/>
    </location>
</feature>
<keyword evidence="3" id="KW-0378">Hydrolase</keyword>
<dbReference type="RefSeq" id="WP_375557427.1">
    <property type="nucleotide sequence ID" value="NZ_JBBVGT010000002.1"/>
</dbReference>
<dbReference type="InterPro" id="IPR051532">
    <property type="entry name" value="Ester_Hydrolysis_Enzymes"/>
</dbReference>
<dbReference type="SUPFAM" id="SSF52266">
    <property type="entry name" value="SGNH hydrolase"/>
    <property type="match status" value="1"/>
</dbReference>
<dbReference type="Gene3D" id="2.60.120.200">
    <property type="match status" value="1"/>
</dbReference>
<accession>A0ABV5CEC1</accession>
<dbReference type="InterPro" id="IPR036514">
    <property type="entry name" value="SGNH_hydro_sf"/>
</dbReference>
<dbReference type="EMBL" id="JBBVGT010000002">
    <property type="protein sequence ID" value="MFB5945896.1"/>
    <property type="molecule type" value="Genomic_DNA"/>
</dbReference>
<dbReference type="InterPro" id="IPR013830">
    <property type="entry name" value="SGNH_hydro"/>
</dbReference>
<dbReference type="GO" id="GO:0016787">
    <property type="term" value="F:hydrolase activity"/>
    <property type="evidence" value="ECO:0007669"/>
    <property type="project" value="UniProtKB-KW"/>
</dbReference>
<keyword evidence="1" id="KW-0732">Signal</keyword>
<reference evidence="3 4" key="1">
    <citation type="submission" date="2024-04" db="EMBL/GenBank/DDBJ databases">
        <title>Albibacterium profundi sp. nov., isolated from sediment of the Challenger Deep of Mariana Trench.</title>
        <authorList>
            <person name="Wang Y."/>
        </authorList>
    </citation>
    <scope>NUCLEOTIDE SEQUENCE [LARGE SCALE GENOMIC DNA]</scope>
    <source>
        <strain evidence="3 4">RHL897</strain>
    </source>
</reference>
<evidence type="ECO:0000313" key="4">
    <source>
        <dbReference type="Proteomes" id="UP001580928"/>
    </source>
</evidence>
<dbReference type="CDD" id="cd00229">
    <property type="entry name" value="SGNH_hydrolase"/>
    <property type="match status" value="1"/>
</dbReference>
<dbReference type="Pfam" id="PF13472">
    <property type="entry name" value="Lipase_GDSL_2"/>
    <property type="match status" value="1"/>
</dbReference>
<dbReference type="SUPFAM" id="SSF49899">
    <property type="entry name" value="Concanavalin A-like lectins/glucanases"/>
    <property type="match status" value="1"/>
</dbReference>
<proteinExistence type="predicted"/>
<feature type="domain" description="SGNH hydrolase-type esterase" evidence="2">
    <location>
        <begin position="39"/>
        <end position="208"/>
    </location>
</feature>
<evidence type="ECO:0000256" key="1">
    <source>
        <dbReference type="SAM" id="SignalP"/>
    </source>
</evidence>
<organism evidence="3 4">
    <name type="scientific">Albibacterium profundi</name>
    <dbReference type="NCBI Taxonomy" id="3134906"/>
    <lineage>
        <taxon>Bacteria</taxon>
        <taxon>Pseudomonadati</taxon>
        <taxon>Bacteroidota</taxon>
        <taxon>Sphingobacteriia</taxon>
        <taxon>Sphingobacteriales</taxon>
        <taxon>Sphingobacteriaceae</taxon>
        <taxon>Albibacterium</taxon>
    </lineage>
</organism>
<dbReference type="PANTHER" id="PTHR30383:SF5">
    <property type="entry name" value="SGNH HYDROLASE-TYPE ESTERASE DOMAIN-CONTAINING PROTEIN"/>
    <property type="match status" value="1"/>
</dbReference>
<protein>
    <submittedName>
        <fullName evidence="3">SGNH/GDSL hydrolase family protein</fullName>
    </submittedName>
</protein>
<keyword evidence="4" id="KW-1185">Reference proteome</keyword>
<comment type="caution">
    <text evidence="3">The sequence shown here is derived from an EMBL/GenBank/DDBJ whole genome shotgun (WGS) entry which is preliminary data.</text>
</comment>
<feature type="signal peptide" evidence="1">
    <location>
        <begin position="1"/>
        <end position="24"/>
    </location>
</feature>
<dbReference type="Gene3D" id="3.40.50.1110">
    <property type="entry name" value="SGNH hydrolase"/>
    <property type="match status" value="1"/>
</dbReference>
<dbReference type="Proteomes" id="UP001580928">
    <property type="component" value="Unassembled WGS sequence"/>
</dbReference>